<comment type="similarity">
    <text evidence="3 15">Belongs to the very long-chain fatty acids dehydratase HACD family.</text>
</comment>
<evidence type="ECO:0000256" key="13">
    <source>
        <dbReference type="ARBA" id="ARBA00023160"/>
    </source>
</evidence>
<keyword evidence="18" id="KW-1185">Reference proteome</keyword>
<evidence type="ECO:0000256" key="14">
    <source>
        <dbReference type="ARBA" id="ARBA00023239"/>
    </source>
</evidence>
<feature type="transmembrane region" description="Helical" evidence="15">
    <location>
        <begin position="294"/>
        <end position="313"/>
    </location>
</feature>
<dbReference type="GO" id="GO:0005789">
    <property type="term" value="C:endoplasmic reticulum membrane"/>
    <property type="evidence" value="ECO:0007669"/>
    <property type="project" value="UniProtKB-SubCell"/>
</dbReference>
<organism evidence="17 18">
    <name type="scientific">Bugula neritina</name>
    <name type="common">Brown bryozoan</name>
    <name type="synonym">Sertularia neritina</name>
    <dbReference type="NCBI Taxonomy" id="10212"/>
    <lineage>
        <taxon>Eukaryota</taxon>
        <taxon>Metazoa</taxon>
        <taxon>Spiralia</taxon>
        <taxon>Lophotrochozoa</taxon>
        <taxon>Bryozoa</taxon>
        <taxon>Gymnolaemata</taxon>
        <taxon>Cheilostomatida</taxon>
        <taxon>Flustrina</taxon>
        <taxon>Buguloidea</taxon>
        <taxon>Bugulidae</taxon>
        <taxon>Bugula</taxon>
    </lineage>
</organism>
<dbReference type="InterPro" id="IPR007482">
    <property type="entry name" value="Tyr_Pase-like_PTPLA"/>
</dbReference>
<proteinExistence type="inferred from homology"/>
<evidence type="ECO:0000256" key="4">
    <source>
        <dbReference type="ARBA" id="ARBA00013122"/>
    </source>
</evidence>
<protein>
    <recommendedName>
        <fullName evidence="4 15">Very-long-chain (3R)-3-hydroxyacyl-CoA dehydratase</fullName>
        <ecNumber evidence="4 15">4.2.1.134</ecNumber>
    </recommendedName>
</protein>
<keyword evidence="13 15" id="KW-0275">Fatty acid biosynthesis</keyword>
<dbReference type="GO" id="GO:0030497">
    <property type="term" value="P:fatty acid elongation"/>
    <property type="evidence" value="ECO:0007669"/>
    <property type="project" value="TreeGrafter"/>
</dbReference>
<evidence type="ECO:0000256" key="10">
    <source>
        <dbReference type="ARBA" id="ARBA00023054"/>
    </source>
</evidence>
<keyword evidence="12 15" id="KW-0472">Membrane</keyword>
<evidence type="ECO:0000313" key="17">
    <source>
        <dbReference type="EMBL" id="KAF6039819.1"/>
    </source>
</evidence>
<keyword evidence="6 15" id="KW-0812">Transmembrane</keyword>
<accession>A0A7J7KNR2</accession>
<dbReference type="Proteomes" id="UP000593567">
    <property type="component" value="Unassembled WGS sequence"/>
</dbReference>
<keyword evidence="14 15" id="KW-0456">Lyase</keyword>
<keyword evidence="9 15" id="KW-1133">Transmembrane helix</keyword>
<evidence type="ECO:0000256" key="7">
    <source>
        <dbReference type="ARBA" id="ARBA00022824"/>
    </source>
</evidence>
<dbReference type="PANTHER" id="PTHR11035">
    <property type="entry name" value="VERY-LONG-CHAIN (3R)-3-HYDROXYACYL-COA DEHYDRATASE"/>
    <property type="match status" value="1"/>
</dbReference>
<keyword evidence="10" id="KW-0175">Coiled coil</keyword>
<name>A0A7J7KNR2_BUGNE</name>
<dbReference type="SUPFAM" id="SSF49764">
    <property type="entry name" value="HSP20-like chaperones"/>
    <property type="match status" value="1"/>
</dbReference>
<dbReference type="OrthoDB" id="2157530at2759"/>
<dbReference type="Pfam" id="PF04387">
    <property type="entry name" value="PTPLA"/>
    <property type="match status" value="1"/>
</dbReference>
<gene>
    <name evidence="17" type="ORF">EB796_001855</name>
</gene>
<feature type="transmembrane region" description="Helical" evidence="15">
    <location>
        <begin position="333"/>
        <end position="353"/>
    </location>
</feature>
<keyword evidence="8 15" id="KW-0276">Fatty acid metabolism</keyword>
<feature type="transmembrane region" description="Helical" evidence="15">
    <location>
        <begin position="197"/>
        <end position="216"/>
    </location>
</feature>
<dbReference type="GO" id="GO:0102158">
    <property type="term" value="F:very-long-chain (3R)-3-hydroxyacyl-CoA dehydratase activity"/>
    <property type="evidence" value="ECO:0007669"/>
    <property type="project" value="UniProtKB-EC"/>
</dbReference>
<sequence>MPSASPTPSPFIYWGQSAQNIFVKIALKDVTEQPDVDLSNDHISFEGRGVGAHGDCVYKFSIKPYRHISPEKSRLRVTGSEVLLDIPKRDTTARDESWPRLTKDVAKHAWIRPDFDKMDISDDEEEMQREKKRLEKEYIDKLTSEMAETQDKAIEDIKKNYLFSYSLFHLIAYSFILVKVMIGIFTTEDYNAFEDVGTVLIIAQLFSFLEVVHPILGLVKSSFVSPLIQTCGRNFILLVVIWNEPRIHGSSFVSYLVLFWSLADVIRHPFYMLTSMGLSLNFLTWLRYTMWIPLYPLGTGCEWMVVWLSIPLYESSGKFSLELPNTYNFSISITTYMYMHLLIIPVGLTKMMLHMAALRRKKLGSCSRTRSTTTKDKKHN</sequence>
<comment type="caution">
    <text evidence="17">The sequence shown here is derived from an EMBL/GenBank/DDBJ whole genome shotgun (WGS) entry which is preliminary data.</text>
</comment>
<comment type="caution">
    <text evidence="15">Lacks conserved residue(s) required for the propagation of feature annotation.</text>
</comment>
<dbReference type="UniPathway" id="UPA00094"/>
<evidence type="ECO:0000256" key="5">
    <source>
        <dbReference type="ARBA" id="ARBA00022516"/>
    </source>
</evidence>
<dbReference type="PROSITE" id="PS51203">
    <property type="entry name" value="CS"/>
    <property type="match status" value="1"/>
</dbReference>
<evidence type="ECO:0000259" key="16">
    <source>
        <dbReference type="PROSITE" id="PS51203"/>
    </source>
</evidence>
<comment type="subcellular location">
    <subcellularLocation>
        <location evidence="1 15">Endoplasmic reticulum membrane</location>
        <topology evidence="1 15">Multi-pass membrane protein</topology>
    </subcellularLocation>
</comment>
<dbReference type="PANTHER" id="PTHR11035:SF35">
    <property type="entry name" value="VERY-LONG-CHAIN (3R)-3-HYDROXYACYL-COA DEHYDRATASE"/>
    <property type="match status" value="1"/>
</dbReference>
<evidence type="ECO:0000256" key="6">
    <source>
        <dbReference type="ARBA" id="ARBA00022692"/>
    </source>
</evidence>
<comment type="pathway">
    <text evidence="2 15">Lipid metabolism; fatty acid biosynthesis.</text>
</comment>
<evidence type="ECO:0000313" key="18">
    <source>
        <dbReference type="Proteomes" id="UP000593567"/>
    </source>
</evidence>
<keyword evidence="5 15" id="KW-0444">Lipid biosynthesis</keyword>
<dbReference type="InterPro" id="IPR008978">
    <property type="entry name" value="HSP20-like_chaperone"/>
</dbReference>
<feature type="domain" description="CS" evidence="16">
    <location>
        <begin position="7"/>
        <end position="102"/>
    </location>
</feature>
<evidence type="ECO:0000256" key="9">
    <source>
        <dbReference type="ARBA" id="ARBA00022989"/>
    </source>
</evidence>
<keyword evidence="7 15" id="KW-0256">Endoplasmic reticulum</keyword>
<keyword evidence="11 15" id="KW-0443">Lipid metabolism</keyword>
<dbReference type="AlphaFoldDB" id="A0A7J7KNR2"/>
<evidence type="ECO:0000256" key="8">
    <source>
        <dbReference type="ARBA" id="ARBA00022832"/>
    </source>
</evidence>
<evidence type="ECO:0000256" key="12">
    <source>
        <dbReference type="ARBA" id="ARBA00023136"/>
    </source>
</evidence>
<dbReference type="InterPro" id="IPR007052">
    <property type="entry name" value="CS_dom"/>
</dbReference>
<evidence type="ECO:0000256" key="15">
    <source>
        <dbReference type="RuleBase" id="RU363109"/>
    </source>
</evidence>
<dbReference type="EC" id="4.2.1.134" evidence="4 15"/>
<dbReference type="EMBL" id="VXIV02000207">
    <property type="protein sequence ID" value="KAF6039819.1"/>
    <property type="molecule type" value="Genomic_DNA"/>
</dbReference>
<comment type="function">
    <text evidence="15">Catalyzes the third of the four reactions of the long-chain fatty acids elongation cycle. This endoplasmic reticulum-bound enzymatic process, allows the addition of two carbons to the chain of long- and very long-chain fatty acids/VLCFAs per cycle. This enzyme catalyzes the dehydration of the 3-hydroxyacyl-CoA intermediate into trans-2,3-enoyl-CoA, within each cycle of fatty acid elongation. Thereby, it participates to the production of VLCFAs of different chain lengths that are involved in multiple biological processes as precursors of membrane lipids and lipid mediators.</text>
</comment>
<evidence type="ECO:0000256" key="2">
    <source>
        <dbReference type="ARBA" id="ARBA00005194"/>
    </source>
</evidence>
<evidence type="ECO:0000256" key="3">
    <source>
        <dbReference type="ARBA" id="ARBA00007811"/>
    </source>
</evidence>
<dbReference type="Gene3D" id="2.60.40.790">
    <property type="match status" value="1"/>
</dbReference>
<evidence type="ECO:0000256" key="1">
    <source>
        <dbReference type="ARBA" id="ARBA00004477"/>
    </source>
</evidence>
<dbReference type="GO" id="GO:0042761">
    <property type="term" value="P:very long-chain fatty acid biosynthetic process"/>
    <property type="evidence" value="ECO:0007669"/>
    <property type="project" value="TreeGrafter"/>
</dbReference>
<dbReference type="GO" id="GO:0030148">
    <property type="term" value="P:sphingolipid biosynthetic process"/>
    <property type="evidence" value="ECO:0007669"/>
    <property type="project" value="TreeGrafter"/>
</dbReference>
<feature type="transmembrane region" description="Helical" evidence="15">
    <location>
        <begin position="162"/>
        <end position="185"/>
    </location>
</feature>
<comment type="catalytic activity">
    <reaction evidence="15">
        <text>a very-long-chain (3R)-3-hydroxyacyl-CoA = a very-long-chain (2E)-enoyl-CoA + H2O</text>
        <dbReference type="Rhea" id="RHEA:45812"/>
        <dbReference type="ChEBI" id="CHEBI:15377"/>
        <dbReference type="ChEBI" id="CHEBI:83728"/>
        <dbReference type="ChEBI" id="CHEBI:85440"/>
        <dbReference type="EC" id="4.2.1.134"/>
    </reaction>
</comment>
<evidence type="ECO:0000256" key="11">
    <source>
        <dbReference type="ARBA" id="ARBA00023098"/>
    </source>
</evidence>
<reference evidence="17" key="1">
    <citation type="submission" date="2020-06" db="EMBL/GenBank/DDBJ databases">
        <title>Draft genome of Bugula neritina, a colonial animal packing powerful symbionts and potential medicines.</title>
        <authorList>
            <person name="Rayko M."/>
        </authorList>
    </citation>
    <scope>NUCLEOTIDE SEQUENCE [LARGE SCALE GENOMIC DNA]</scope>
    <source>
        <strain evidence="17">Kwan_BN1</strain>
    </source>
</reference>